<dbReference type="SUPFAM" id="SSF52317">
    <property type="entry name" value="Class I glutamine amidotransferase-like"/>
    <property type="match status" value="1"/>
</dbReference>
<dbReference type="InterPro" id="IPR029062">
    <property type="entry name" value="Class_I_gatase-like"/>
</dbReference>
<dbReference type="Gene3D" id="3.40.50.880">
    <property type="match status" value="1"/>
</dbReference>
<dbReference type="SMART" id="SM00631">
    <property type="entry name" value="Zn_pept"/>
    <property type="match status" value="1"/>
</dbReference>
<dbReference type="InterPro" id="IPR000834">
    <property type="entry name" value="Peptidase_M14"/>
</dbReference>
<dbReference type="RefSeq" id="WP_189629105.1">
    <property type="nucleotide sequence ID" value="NZ_BNAG01000001.1"/>
</dbReference>
<comment type="caution">
    <text evidence="2">The sequence shown here is derived from an EMBL/GenBank/DDBJ whole genome shotgun (WGS) entry which is preliminary data.</text>
</comment>
<dbReference type="Gene3D" id="3.40.630.10">
    <property type="entry name" value="Zn peptidases"/>
    <property type="match status" value="1"/>
</dbReference>
<dbReference type="EMBL" id="BNAG01000001">
    <property type="protein sequence ID" value="GHE57145.1"/>
    <property type="molecule type" value="Genomic_DNA"/>
</dbReference>
<evidence type="ECO:0000313" key="3">
    <source>
        <dbReference type="Proteomes" id="UP000658258"/>
    </source>
</evidence>
<dbReference type="SUPFAM" id="SSF53187">
    <property type="entry name" value="Zn-dependent exopeptidases"/>
    <property type="match status" value="1"/>
</dbReference>
<evidence type="ECO:0000313" key="2">
    <source>
        <dbReference type="EMBL" id="GHE57145.1"/>
    </source>
</evidence>
<accession>A0ABQ3I2Q8</accession>
<organism evidence="2 3">
    <name type="scientific">Roseivirga thermotolerans</name>
    <dbReference type="NCBI Taxonomy" id="1758176"/>
    <lineage>
        <taxon>Bacteria</taxon>
        <taxon>Pseudomonadati</taxon>
        <taxon>Bacteroidota</taxon>
        <taxon>Cytophagia</taxon>
        <taxon>Cytophagales</taxon>
        <taxon>Roseivirgaceae</taxon>
        <taxon>Roseivirga</taxon>
    </lineage>
</organism>
<dbReference type="Pfam" id="PF00246">
    <property type="entry name" value="Peptidase_M14"/>
    <property type="match status" value="1"/>
</dbReference>
<reference evidence="3" key="1">
    <citation type="journal article" date="2019" name="Int. J. Syst. Evol. Microbiol.">
        <title>The Global Catalogue of Microorganisms (GCM) 10K type strain sequencing project: providing services to taxonomists for standard genome sequencing and annotation.</title>
        <authorList>
            <consortium name="The Broad Institute Genomics Platform"/>
            <consortium name="The Broad Institute Genome Sequencing Center for Infectious Disease"/>
            <person name="Wu L."/>
            <person name="Ma J."/>
        </authorList>
    </citation>
    <scope>NUCLEOTIDE SEQUENCE [LARGE SCALE GENOMIC DNA]</scope>
    <source>
        <strain evidence="3">CGMCC 1.15111</strain>
    </source>
</reference>
<dbReference type="CDD" id="cd06238">
    <property type="entry name" value="M14-like"/>
    <property type="match status" value="1"/>
</dbReference>
<keyword evidence="3" id="KW-1185">Reference proteome</keyword>
<gene>
    <name evidence="2" type="ORF">GCM10011340_10210</name>
</gene>
<feature type="domain" description="Peptidase M14" evidence="1">
    <location>
        <begin position="55"/>
        <end position="341"/>
    </location>
</feature>
<dbReference type="Proteomes" id="UP000658258">
    <property type="component" value="Unassembled WGS sequence"/>
</dbReference>
<sequence>MGKFFVRGLFLTLFYLTICTAFSQTLDYYLPQNVSFNPNIPTPASVIGHEVGEWHVTHDKLVYYMKELARSSDRVTIEEIGKTHEGRPQLLLTITHPSNHAGIDKIRSDHVWLTYPNEADKFDIKKMPVVTYMGFSIHGNEPSGSNASMLVAYYLAAAQGSEIEQMLRNSVVLLDPSFNPDGLNRFATWANMHKSKKINPDPADREYSEAWPGGRTNHYWFDLNRDWLPVQQPESKNRIAKYHLWKPNVLTDHHEMGTNSTFFFQPGVPERTHPLTPELNQELTAKISEFHAAALDSLGSLYFTEEGYDDFYYGKGSTFPDINGGIGILFEQASSRGHAQESANGILRFPFTIKNQFNTALSTWKASVAMREELLAYQRDFYKQVLKDADNDNTKAYVFKAEKDPVRAYHLAEILNAQEVDFYRPSRNIKMGEETYTSENSYIIPLKQRNYKLVKAMFEQRTTFKDSLFYDISGWTYPMAFNLEYHEMSSRDYSRNQLGEKIDKLSFPEGKVLGGQSAYAYLFEWHGYYAPRAANRLLEKGVRIKVATSQFTGPGEKLFDRGTILVPVEGQRLSESDLFYEMQRIAREDGLDVHAMKSGLTDGVALGSNSFVALEKPEVALVVEAGSSYDAGEVWHLLDTRMNMLVTKLPADRVGSSAIDRYNTIILTGGLNLSEGELQNLRSWVSKGGTLVGMGSAVTWMARNKLTNLKTVEVEYPKTDKVPYDKIDNYSRSLYIPGGVYMSELELSHPMTFGYYRKMLPTFKRGTILIEPSESLYANAGRYTEEPLVSGWISQANLEALKGTSTIRVSALGRGRVVSLVDNPNFRAFWYGTNKLMMNAIFFGRIVDGYAAR</sequence>
<name>A0ABQ3I2Q8_9BACT</name>
<proteinExistence type="predicted"/>
<evidence type="ECO:0000259" key="1">
    <source>
        <dbReference type="SMART" id="SM00631"/>
    </source>
</evidence>
<protein>
    <submittedName>
        <fullName evidence="2">Peptidase M14</fullName>
    </submittedName>
</protein>